<dbReference type="Proteomes" id="UP000617426">
    <property type="component" value="Unassembled WGS sequence"/>
</dbReference>
<evidence type="ECO:0000313" key="2">
    <source>
        <dbReference type="Proteomes" id="UP000617426"/>
    </source>
</evidence>
<evidence type="ECO:0000313" key="1">
    <source>
        <dbReference type="EMBL" id="MBB6335014.1"/>
    </source>
</evidence>
<reference evidence="1" key="1">
    <citation type="submission" date="2020-08" db="EMBL/GenBank/DDBJ databases">
        <title>Sequencing the genomes of 1000 actinobacteria strains.</title>
        <authorList>
            <person name="Klenk H.-P."/>
        </authorList>
    </citation>
    <scope>NUCLEOTIDE SEQUENCE</scope>
    <source>
        <strain evidence="1">DSM 10695</strain>
    </source>
</reference>
<protein>
    <recommendedName>
        <fullName evidence="3">Abi family protein</fullName>
    </recommendedName>
</protein>
<organism evidence="1 2">
    <name type="scientific">Schaalia hyovaginalis</name>
    <dbReference type="NCBI Taxonomy" id="29316"/>
    <lineage>
        <taxon>Bacteria</taxon>
        <taxon>Bacillati</taxon>
        <taxon>Actinomycetota</taxon>
        <taxon>Actinomycetes</taxon>
        <taxon>Actinomycetales</taxon>
        <taxon>Actinomycetaceae</taxon>
        <taxon>Schaalia</taxon>
    </lineage>
</organism>
<keyword evidence="2" id="KW-1185">Reference proteome</keyword>
<evidence type="ECO:0008006" key="3">
    <source>
        <dbReference type="Google" id="ProtNLM"/>
    </source>
</evidence>
<dbReference type="EMBL" id="JACHMK010000001">
    <property type="protein sequence ID" value="MBB6335014.1"/>
    <property type="molecule type" value="Genomic_DNA"/>
</dbReference>
<dbReference type="AlphaFoldDB" id="A0A923IZQ9"/>
<comment type="caution">
    <text evidence="1">The sequence shown here is derived from an EMBL/GenBank/DDBJ whole genome shotgun (WGS) entry which is preliminary data.</text>
</comment>
<sequence length="258" mass="29267">MDGREEGKKTADPGGVPMFRGIDLPGAYRSQDYHDAAQVTQEDLEQWFSASRMRRYGGVDPVARYVWNTRISKAFLEDIGHVEVLLRNFIDSRLTADTGIRMWWESDKYPRLGAFRRNVDKVVTRIREAGHEPEPDQIVAGLSLDNWRFLLIPRLEATIWKALINPDNGGMPHYPGHSRKRFEANVELIRFVRNRASHQEPLISDSDNASDIQRLCGYLTAIDMVASSIDPTAAAWIASNSRIPSVLPQHPGHPSQHE</sequence>
<proteinExistence type="predicted"/>
<dbReference type="RefSeq" id="WP_184453144.1">
    <property type="nucleotide sequence ID" value="NZ_JACHMK010000001.1"/>
</dbReference>
<gene>
    <name evidence="1" type="ORF">HD592_001579</name>
</gene>
<name>A0A923IZQ9_9ACTO</name>
<accession>A0A923IZQ9</accession>